<evidence type="ECO:0000313" key="1">
    <source>
        <dbReference type="EMBL" id="KAK3720071.1"/>
    </source>
</evidence>
<name>A0ACC3NPY7_9PEZI</name>
<keyword evidence="2" id="KW-1185">Reference proteome</keyword>
<organism evidence="1 2">
    <name type="scientific">Vermiconidia calcicola</name>
    <dbReference type="NCBI Taxonomy" id="1690605"/>
    <lineage>
        <taxon>Eukaryota</taxon>
        <taxon>Fungi</taxon>
        <taxon>Dikarya</taxon>
        <taxon>Ascomycota</taxon>
        <taxon>Pezizomycotina</taxon>
        <taxon>Dothideomycetes</taxon>
        <taxon>Dothideomycetidae</taxon>
        <taxon>Mycosphaerellales</taxon>
        <taxon>Extremaceae</taxon>
        <taxon>Vermiconidia</taxon>
    </lineage>
</organism>
<protein>
    <submittedName>
        <fullName evidence="1">Uncharacterized protein</fullName>
    </submittedName>
</protein>
<dbReference type="Proteomes" id="UP001281147">
    <property type="component" value="Unassembled WGS sequence"/>
</dbReference>
<accession>A0ACC3NPY7</accession>
<proteinExistence type="predicted"/>
<gene>
    <name evidence="1" type="ORF">LTR37_003894</name>
</gene>
<sequence length="1105" mass="121260">MKDTFFNKLYNREINEIALRSKSYRKLYGDRRLVQDLDIVNELDGHSGCVNALSWSKSGGLLASGSDDQHLNVHAFQPDNANSQFRLATTVATGHTANIFSVKFMPHSNDRTVITAAGDAEVRIFDLEYAGRAREASHASSTASEGRRSRRNNVYNGVRYLSDGDTDCRVYRSHGDRVKRIVTESSPHLFLTCSEDGEIRQWDLRQPSSAYPAPRGGRFSTGPDESLPPPLISYKRYQLDLNTISCSASQPHYIALGGAHLHAFLHDRRMTGRDRLREAGKPLTPSRNMSSEDEELMNQATQCLRKFAPSGRRKMKRTENGHITALKISDARPNEMIASWSGDHIYSFDLVRSPDADNADTIAPLNSSASNRAKESRDRKRKRQANGSQSSLSQTAARPASRPRTEEPTEDGQDTALRIRYQNGQSEDIPLSSQREQHRHGAVPLPPRQAEAHRIAKSTVKIRSSLFGSTQEGQAPDAQFTAALSHAVAILTNIDEVMRDWRYPMEPSAEIVVIQQTLRQNRESTRRFVQAAGTLARVLGGKLQTPSGTSPLLSSFMSIEARSNDLQPGQKEQFGYDFLKAISLWLESGVGRLIEGFTRPTEMLPTVKAAQGLPIPASEASTEAIDEYLIPYLLRLASDKPIMNVETNRFEVDENRQLFESERAAVLAFAAAVKIPFADLSSAVSQAEGADYIQAQDRQTANRYWGSKVGRGVLMNAAEGVNFPFVSSAFGGPGRVVKEVAAEEAGMEDVSEDEEQPVESVEVLDREGSVVDGANAADLAAGVRAVAQEGMQTEQSAALQGEAGGGGSRQATVEPDDDVDDDDNNDDDDAEDEDMDNDSDDEHNDTSSEASEEDGVPNTGMPRFMYASAYERRRLRDQVAADVACSGAIRSYRGHCNVKTVKDVNYFGLDDEYIVSGSDDGNFFIWDRKTSELVNVLEGDGEVVNVIQGHPYETMMAVSGIDHTIKIFSPDARARESARLGQGVSAHDTSEFSSLAWPSRLGRRRVSRRSASNAAEANTTAGATTSEPAVAAPADPDHNEDESYVSATGLASRRRMHDSYCIINQNDVQRQGGNQDAFLTSTQHSRLLALLFSNLGNVGIMPAFE</sequence>
<dbReference type="EMBL" id="JAUTXU010000023">
    <property type="protein sequence ID" value="KAK3720071.1"/>
    <property type="molecule type" value="Genomic_DNA"/>
</dbReference>
<reference evidence="1" key="1">
    <citation type="submission" date="2023-07" db="EMBL/GenBank/DDBJ databases">
        <title>Black Yeasts Isolated from many extreme environments.</title>
        <authorList>
            <person name="Coleine C."/>
            <person name="Stajich J.E."/>
            <person name="Selbmann L."/>
        </authorList>
    </citation>
    <scope>NUCLEOTIDE SEQUENCE</scope>
    <source>
        <strain evidence="1">CCFEE 5714</strain>
    </source>
</reference>
<evidence type="ECO:0000313" key="2">
    <source>
        <dbReference type="Proteomes" id="UP001281147"/>
    </source>
</evidence>
<comment type="caution">
    <text evidence="1">The sequence shown here is derived from an EMBL/GenBank/DDBJ whole genome shotgun (WGS) entry which is preliminary data.</text>
</comment>